<proteinExistence type="predicted"/>
<evidence type="ECO:0000256" key="2">
    <source>
        <dbReference type="ARBA" id="ARBA00023125"/>
    </source>
</evidence>
<dbReference type="SUPFAM" id="SSF46785">
    <property type="entry name" value="Winged helix' DNA-binding domain"/>
    <property type="match status" value="1"/>
</dbReference>
<comment type="caution">
    <text evidence="5">The sequence shown here is derived from an EMBL/GenBank/DDBJ whole genome shotgun (WGS) entry which is preliminary data.</text>
</comment>
<feature type="domain" description="HTH arsR-type" evidence="4">
    <location>
        <begin position="19"/>
        <end position="113"/>
    </location>
</feature>
<keyword evidence="2" id="KW-0238">DNA-binding</keyword>
<name>A0A4S4NHX0_9BACT</name>
<dbReference type="SMART" id="SM00418">
    <property type="entry name" value="HTH_ARSR"/>
    <property type="match status" value="1"/>
</dbReference>
<evidence type="ECO:0000313" key="6">
    <source>
        <dbReference type="Proteomes" id="UP000308528"/>
    </source>
</evidence>
<dbReference type="NCBIfam" id="NF033788">
    <property type="entry name" value="HTH_metalloreg"/>
    <property type="match status" value="1"/>
</dbReference>
<evidence type="ECO:0000256" key="1">
    <source>
        <dbReference type="ARBA" id="ARBA00023015"/>
    </source>
</evidence>
<dbReference type="PANTHER" id="PTHR43132:SF2">
    <property type="entry name" value="ARSENICAL RESISTANCE OPERON REPRESSOR ARSR-RELATED"/>
    <property type="match status" value="1"/>
</dbReference>
<dbReference type="InterPro" id="IPR001845">
    <property type="entry name" value="HTH_ArsR_DNA-bd_dom"/>
</dbReference>
<dbReference type="InterPro" id="IPR011991">
    <property type="entry name" value="ArsR-like_HTH"/>
</dbReference>
<keyword evidence="6" id="KW-1185">Reference proteome</keyword>
<reference evidence="5 6" key="1">
    <citation type="submission" date="2019-04" db="EMBL/GenBank/DDBJ databases">
        <title>Lewinella litorea sp. nov., isolated from a marine sand.</title>
        <authorList>
            <person name="Yoon J.-H."/>
        </authorList>
    </citation>
    <scope>NUCLEOTIDE SEQUENCE [LARGE SCALE GENOMIC DNA]</scope>
    <source>
        <strain evidence="5 6">HSMS-39</strain>
    </source>
</reference>
<dbReference type="Gene3D" id="1.10.10.10">
    <property type="entry name" value="Winged helix-like DNA-binding domain superfamily/Winged helix DNA-binding domain"/>
    <property type="match status" value="1"/>
</dbReference>
<keyword evidence="1" id="KW-0805">Transcription regulation</keyword>
<protein>
    <submittedName>
        <fullName evidence="5">Transcriptional regulator</fullName>
    </submittedName>
</protein>
<evidence type="ECO:0000259" key="4">
    <source>
        <dbReference type="PROSITE" id="PS50987"/>
    </source>
</evidence>
<organism evidence="5 6">
    <name type="scientific">Neolewinella litorea</name>
    <dbReference type="NCBI Taxonomy" id="2562452"/>
    <lineage>
        <taxon>Bacteria</taxon>
        <taxon>Pseudomonadati</taxon>
        <taxon>Bacteroidota</taxon>
        <taxon>Saprospiria</taxon>
        <taxon>Saprospirales</taxon>
        <taxon>Lewinellaceae</taxon>
        <taxon>Neolewinella</taxon>
    </lineage>
</organism>
<dbReference type="Pfam" id="PF01022">
    <property type="entry name" value="HTH_5"/>
    <property type="match status" value="1"/>
</dbReference>
<sequence length="113" mass="12868">MSKSSNHPTPDDSESGTLVDASALSRAALLLRALNHDLRQQIIRLLYDNDQLTVTDIFIALRVEQSVASQHLAILRKARIVKRERQGKYILYSIDKERLVHINQLVRQLVAEP</sequence>
<dbReference type="GO" id="GO:0003677">
    <property type="term" value="F:DNA binding"/>
    <property type="evidence" value="ECO:0007669"/>
    <property type="project" value="UniProtKB-KW"/>
</dbReference>
<dbReference type="EMBL" id="SRSF01000004">
    <property type="protein sequence ID" value="THH39302.1"/>
    <property type="molecule type" value="Genomic_DNA"/>
</dbReference>
<accession>A0A4S4NHX0</accession>
<dbReference type="PROSITE" id="PS50987">
    <property type="entry name" value="HTH_ARSR_2"/>
    <property type="match status" value="1"/>
</dbReference>
<dbReference type="InterPro" id="IPR051011">
    <property type="entry name" value="Metal_resp_trans_reg"/>
</dbReference>
<dbReference type="RefSeq" id="WP_136459411.1">
    <property type="nucleotide sequence ID" value="NZ_SRSF01000004.1"/>
</dbReference>
<dbReference type="PRINTS" id="PR00778">
    <property type="entry name" value="HTHARSR"/>
</dbReference>
<dbReference type="Proteomes" id="UP000308528">
    <property type="component" value="Unassembled WGS sequence"/>
</dbReference>
<dbReference type="GO" id="GO:0003700">
    <property type="term" value="F:DNA-binding transcription factor activity"/>
    <property type="evidence" value="ECO:0007669"/>
    <property type="project" value="InterPro"/>
</dbReference>
<gene>
    <name evidence="5" type="ORF">E4021_11125</name>
</gene>
<dbReference type="OrthoDB" id="9798835at2"/>
<dbReference type="CDD" id="cd00090">
    <property type="entry name" value="HTH_ARSR"/>
    <property type="match status" value="1"/>
</dbReference>
<dbReference type="InterPro" id="IPR036388">
    <property type="entry name" value="WH-like_DNA-bd_sf"/>
</dbReference>
<dbReference type="PANTHER" id="PTHR43132">
    <property type="entry name" value="ARSENICAL RESISTANCE OPERON REPRESSOR ARSR-RELATED"/>
    <property type="match status" value="1"/>
</dbReference>
<evidence type="ECO:0000313" key="5">
    <source>
        <dbReference type="EMBL" id="THH39302.1"/>
    </source>
</evidence>
<dbReference type="AlphaFoldDB" id="A0A4S4NHX0"/>
<evidence type="ECO:0000256" key="3">
    <source>
        <dbReference type="ARBA" id="ARBA00023163"/>
    </source>
</evidence>
<dbReference type="InterPro" id="IPR036390">
    <property type="entry name" value="WH_DNA-bd_sf"/>
</dbReference>
<keyword evidence="3" id="KW-0804">Transcription</keyword>